<evidence type="ECO:0000313" key="2">
    <source>
        <dbReference type="EMBL" id="GHC54405.1"/>
    </source>
</evidence>
<evidence type="ECO:0000259" key="1">
    <source>
        <dbReference type="PROSITE" id="PS01124"/>
    </source>
</evidence>
<dbReference type="AlphaFoldDB" id="A0A918WKD7"/>
<accession>A0A918WKD7</accession>
<evidence type="ECO:0000313" key="3">
    <source>
        <dbReference type="Proteomes" id="UP000644507"/>
    </source>
</evidence>
<dbReference type="Pfam" id="PF12833">
    <property type="entry name" value="HTH_18"/>
    <property type="match status" value="1"/>
</dbReference>
<dbReference type="Gene3D" id="1.10.10.60">
    <property type="entry name" value="Homeodomain-like"/>
    <property type="match status" value="1"/>
</dbReference>
<keyword evidence="3" id="KW-1185">Reference proteome</keyword>
<dbReference type="InterPro" id="IPR018060">
    <property type="entry name" value="HTH_AraC"/>
</dbReference>
<reference evidence="2" key="1">
    <citation type="journal article" date="2014" name="Int. J. Syst. Evol. Microbiol.">
        <title>Complete genome sequence of Corynebacterium casei LMG S-19264T (=DSM 44701T), isolated from a smear-ripened cheese.</title>
        <authorList>
            <consortium name="US DOE Joint Genome Institute (JGI-PGF)"/>
            <person name="Walter F."/>
            <person name="Albersmeier A."/>
            <person name="Kalinowski J."/>
            <person name="Ruckert C."/>
        </authorList>
    </citation>
    <scope>NUCLEOTIDE SEQUENCE</scope>
    <source>
        <strain evidence="2">KCTC 12988</strain>
    </source>
</reference>
<comment type="caution">
    <text evidence="2">The sequence shown here is derived from an EMBL/GenBank/DDBJ whole genome shotgun (WGS) entry which is preliminary data.</text>
</comment>
<dbReference type="EMBL" id="BMXI01000008">
    <property type="protein sequence ID" value="GHC54405.1"/>
    <property type="molecule type" value="Genomic_DNA"/>
</dbReference>
<reference evidence="2" key="2">
    <citation type="submission" date="2020-09" db="EMBL/GenBank/DDBJ databases">
        <authorList>
            <person name="Sun Q."/>
            <person name="Kim S."/>
        </authorList>
    </citation>
    <scope>NUCLEOTIDE SEQUENCE</scope>
    <source>
        <strain evidence="2">KCTC 12988</strain>
    </source>
</reference>
<sequence length="133" mass="14882">MAEKKGKRASLKLVREGHRLLTDDGQDIMTLAEQNQFKVAAVASAIGAQVQELENAIKKATGSGPKEYFRTHRIILAQRYLRMGYGADQIVSLLGFSHYTHLAREVKLFYGMTITAWTKTEQARCMDPGFSFG</sequence>
<organism evidence="2 3">
    <name type="scientific">Roseibacillus persicicus</name>
    <dbReference type="NCBI Taxonomy" id="454148"/>
    <lineage>
        <taxon>Bacteria</taxon>
        <taxon>Pseudomonadati</taxon>
        <taxon>Verrucomicrobiota</taxon>
        <taxon>Verrucomicrobiia</taxon>
        <taxon>Verrucomicrobiales</taxon>
        <taxon>Verrucomicrobiaceae</taxon>
        <taxon>Roseibacillus</taxon>
    </lineage>
</organism>
<gene>
    <name evidence="2" type="ORF">GCM10007100_21020</name>
</gene>
<protein>
    <recommendedName>
        <fullName evidence="1">HTH araC/xylS-type domain-containing protein</fullName>
    </recommendedName>
</protein>
<dbReference type="Proteomes" id="UP000644507">
    <property type="component" value="Unassembled WGS sequence"/>
</dbReference>
<dbReference type="GO" id="GO:0043565">
    <property type="term" value="F:sequence-specific DNA binding"/>
    <property type="evidence" value="ECO:0007669"/>
    <property type="project" value="InterPro"/>
</dbReference>
<dbReference type="GO" id="GO:0003700">
    <property type="term" value="F:DNA-binding transcription factor activity"/>
    <property type="evidence" value="ECO:0007669"/>
    <property type="project" value="InterPro"/>
</dbReference>
<dbReference type="PROSITE" id="PS01124">
    <property type="entry name" value="HTH_ARAC_FAMILY_2"/>
    <property type="match status" value="1"/>
</dbReference>
<dbReference type="RefSeq" id="WP_189569906.1">
    <property type="nucleotide sequence ID" value="NZ_BMXI01000008.1"/>
</dbReference>
<dbReference type="SMART" id="SM00342">
    <property type="entry name" value="HTH_ARAC"/>
    <property type="match status" value="1"/>
</dbReference>
<proteinExistence type="predicted"/>
<name>A0A918WKD7_9BACT</name>
<feature type="domain" description="HTH araC/xylS-type" evidence="1">
    <location>
        <begin position="23"/>
        <end position="120"/>
    </location>
</feature>